<evidence type="ECO:0000256" key="2">
    <source>
        <dbReference type="PIRSR" id="PIRSR000390-1"/>
    </source>
</evidence>
<accession>G7ZIR2</accession>
<keyword evidence="5" id="KW-0808">Transferase</keyword>
<dbReference type="InterPro" id="IPR000653">
    <property type="entry name" value="DegT/StrS_aminotransferase"/>
</dbReference>
<evidence type="ECO:0000256" key="4">
    <source>
        <dbReference type="RuleBase" id="RU004508"/>
    </source>
</evidence>
<dbReference type="GO" id="GO:0030170">
    <property type="term" value="F:pyridoxal phosphate binding"/>
    <property type="evidence" value="ECO:0007669"/>
    <property type="project" value="TreeGrafter"/>
</dbReference>
<organism evidence="5 6">
    <name type="scientific">Azospirillum lipoferum (strain 4B)</name>
    <dbReference type="NCBI Taxonomy" id="862719"/>
    <lineage>
        <taxon>Bacteria</taxon>
        <taxon>Pseudomonadati</taxon>
        <taxon>Pseudomonadota</taxon>
        <taxon>Alphaproteobacteria</taxon>
        <taxon>Rhodospirillales</taxon>
        <taxon>Azospirillaceae</taxon>
        <taxon>Azospirillum</taxon>
    </lineage>
</organism>
<keyword evidence="3 4" id="KW-0663">Pyridoxal phosphate</keyword>
<dbReference type="CDD" id="cd00616">
    <property type="entry name" value="AHBA_syn"/>
    <property type="match status" value="1"/>
</dbReference>
<dbReference type="OrthoDB" id="9768668at2"/>
<keyword evidence="5" id="KW-0614">Plasmid</keyword>
<dbReference type="KEGG" id="ali:AZOLI_p60172"/>
<feature type="active site" description="Proton acceptor" evidence="2">
    <location>
        <position position="206"/>
    </location>
</feature>
<dbReference type="Proteomes" id="UP000005667">
    <property type="component" value="Plasmid AZO_p6"/>
</dbReference>
<evidence type="ECO:0000313" key="6">
    <source>
        <dbReference type="Proteomes" id="UP000005667"/>
    </source>
</evidence>
<dbReference type="AlphaFoldDB" id="G7ZIR2"/>
<dbReference type="GO" id="GO:0008483">
    <property type="term" value="F:transaminase activity"/>
    <property type="evidence" value="ECO:0007669"/>
    <property type="project" value="UniProtKB-KW"/>
</dbReference>
<evidence type="ECO:0000256" key="1">
    <source>
        <dbReference type="ARBA" id="ARBA00037999"/>
    </source>
</evidence>
<reference evidence="6" key="1">
    <citation type="journal article" date="2011" name="PLoS Genet.">
        <title>Azospirillum genomes reveal transition of bacteria from aquatic to terrestrial environments.</title>
        <authorList>
            <person name="Wisniewski-Dye F."/>
            <person name="Borziak K."/>
            <person name="Khalsa-Moyers G."/>
            <person name="Alexandre G."/>
            <person name="Sukharnikov L.O."/>
            <person name="Wuichet K."/>
            <person name="Hurst G.B."/>
            <person name="McDonald W.H."/>
            <person name="Robertson J.S."/>
            <person name="Barbe V."/>
            <person name="Calteau A."/>
            <person name="Rouy Z."/>
            <person name="Mangenot S."/>
            <person name="Prigent-Combaret C."/>
            <person name="Normand P."/>
            <person name="Boyer M."/>
            <person name="Siguier P."/>
            <person name="Dessaux Y."/>
            <person name="Elmerich C."/>
            <person name="Condemine G."/>
            <person name="Krishnen G."/>
            <person name="Kennedy I."/>
            <person name="Paterson A.H."/>
            <person name="Gonzalez V."/>
            <person name="Mavingui P."/>
            <person name="Zhulin I.B."/>
        </authorList>
    </citation>
    <scope>NUCLEOTIDE SEQUENCE [LARGE SCALE GENOMIC DNA]</scope>
    <source>
        <strain evidence="6">4B</strain>
    </source>
</reference>
<sequence length="420" mass="43900">MTGPLPGDLPFLPYGRQSVEEEDIAAVTAVLRGDWLTQGPAVAAFERALAARVGAAEAVACANGTAALRLAYAALGIGPGDAVVVPSNTFLATASAARHCGAEVAFADVDPDSGLMGVAEAEAAVARARKAGWRVRALAPVHYAGQTAPMAALAALAQAEGLALVEDACHAIGTVDLSEGRERPVGAGRPEVEAGSLTVFSFHPVKTIAAGEGGAVTGSDPALMARVRRLCNHGMMRVPEAGEGFADPDAGLDAEGNANPWYYEMAEPGFNHRLSDIHAALVLSQLGRLDRLIGRRARLMALYAERLAPLAPLVSPPAQLPWCRPAWHLCAARIDFEAAGRTRSAVMAALRALGVGTQVHYIPVHRQPYWRRRYGDLDPSGVALPGAMAHYARTLSLPLFPAMADGDVDRVAAALEQALS</sequence>
<gene>
    <name evidence="5" type="ordered locus">AZOLI_p60172</name>
</gene>
<dbReference type="EMBL" id="FQ311874">
    <property type="protein sequence ID" value="CBS91580.1"/>
    <property type="molecule type" value="Genomic_DNA"/>
</dbReference>
<dbReference type="InterPro" id="IPR015424">
    <property type="entry name" value="PyrdxlP-dep_Trfase"/>
</dbReference>
<feature type="modified residue" description="N6-(pyridoxal phosphate)lysine" evidence="3">
    <location>
        <position position="206"/>
    </location>
</feature>
<evidence type="ECO:0000256" key="3">
    <source>
        <dbReference type="PIRSR" id="PIRSR000390-2"/>
    </source>
</evidence>
<dbReference type="SUPFAM" id="SSF53383">
    <property type="entry name" value="PLP-dependent transferases"/>
    <property type="match status" value="1"/>
</dbReference>
<keyword evidence="5" id="KW-0032">Aminotransferase</keyword>
<dbReference type="Gene3D" id="3.90.1150.10">
    <property type="entry name" value="Aspartate Aminotransferase, domain 1"/>
    <property type="match status" value="1"/>
</dbReference>
<keyword evidence="6" id="KW-1185">Reference proteome</keyword>
<dbReference type="Pfam" id="PF01041">
    <property type="entry name" value="DegT_DnrJ_EryC1"/>
    <property type="match status" value="1"/>
</dbReference>
<dbReference type="PANTHER" id="PTHR30244:SF34">
    <property type="entry name" value="DTDP-4-AMINO-4,6-DIDEOXYGALACTOSE TRANSAMINASE"/>
    <property type="match status" value="1"/>
</dbReference>
<dbReference type="PIRSF" id="PIRSF000390">
    <property type="entry name" value="PLP_StrS"/>
    <property type="match status" value="1"/>
</dbReference>
<evidence type="ECO:0000313" key="5">
    <source>
        <dbReference type="EMBL" id="CBS91580.1"/>
    </source>
</evidence>
<geneLocation type="plasmid" evidence="5 6">
    <name>AZO_p6</name>
</geneLocation>
<protein>
    <submittedName>
        <fullName evidence="5">Aminotransferase</fullName>
    </submittedName>
</protein>
<dbReference type="Gene3D" id="3.40.640.10">
    <property type="entry name" value="Type I PLP-dependent aspartate aminotransferase-like (Major domain)"/>
    <property type="match status" value="1"/>
</dbReference>
<dbReference type="RefSeq" id="WP_014190004.1">
    <property type="nucleotide sequence ID" value="NC_016588.1"/>
</dbReference>
<comment type="similarity">
    <text evidence="1 4">Belongs to the DegT/DnrJ/EryC1 family.</text>
</comment>
<dbReference type="GO" id="GO:0000271">
    <property type="term" value="P:polysaccharide biosynthetic process"/>
    <property type="evidence" value="ECO:0007669"/>
    <property type="project" value="TreeGrafter"/>
</dbReference>
<dbReference type="InterPro" id="IPR015421">
    <property type="entry name" value="PyrdxlP-dep_Trfase_major"/>
</dbReference>
<dbReference type="HOGENOM" id="CLU_033332_0_3_5"/>
<dbReference type="InterPro" id="IPR015422">
    <property type="entry name" value="PyrdxlP-dep_Trfase_small"/>
</dbReference>
<proteinExistence type="inferred from homology"/>
<name>G7ZIR2_AZOL4</name>
<dbReference type="PANTHER" id="PTHR30244">
    <property type="entry name" value="TRANSAMINASE"/>
    <property type="match status" value="1"/>
</dbReference>